<evidence type="ECO:0000313" key="6">
    <source>
        <dbReference type="EMBL" id="KZP24755.1"/>
    </source>
</evidence>
<proteinExistence type="inferred from homology"/>
<organism evidence="6 7">
    <name type="scientific">Athelia psychrophila</name>
    <dbReference type="NCBI Taxonomy" id="1759441"/>
    <lineage>
        <taxon>Eukaryota</taxon>
        <taxon>Fungi</taxon>
        <taxon>Dikarya</taxon>
        <taxon>Basidiomycota</taxon>
        <taxon>Agaricomycotina</taxon>
        <taxon>Agaricomycetes</taxon>
        <taxon>Agaricomycetidae</taxon>
        <taxon>Atheliales</taxon>
        <taxon>Atheliaceae</taxon>
        <taxon>Athelia</taxon>
    </lineage>
</organism>
<comment type="subunit">
    <text evidence="2">Homodimer; disulfide-linked.</text>
</comment>
<accession>A0A166N8J2</accession>
<protein>
    <recommendedName>
        <fullName evidence="8">Chitin-binding type-2 domain-containing protein</fullName>
    </recommendedName>
</protein>
<dbReference type="PANTHER" id="PTHR11245:SF6">
    <property type="entry name" value="DUF19 DOMAIN-CONTAINING PROTEIN"/>
    <property type="match status" value="1"/>
</dbReference>
<keyword evidence="5" id="KW-0732">Signal</keyword>
<dbReference type="GO" id="GO:0006874">
    <property type="term" value="P:intracellular calcium ion homeostasis"/>
    <property type="evidence" value="ECO:0007669"/>
    <property type="project" value="TreeGrafter"/>
</dbReference>
<comment type="similarity">
    <text evidence="1">Belongs to the stanniocalcin family.</text>
</comment>
<evidence type="ECO:0000256" key="2">
    <source>
        <dbReference type="ARBA" id="ARBA00011748"/>
    </source>
</evidence>
<sequence length="183" mass="19715">MLKNLAFILPILLGIALVQSRVFPRQSIGPPSTDAACLSPPPDTCTFYADCLESRYHCGPTGYPIGYGQRFCGEFVGNKSLLDTDGQTWMVNTMHCLQLALVPDAVDANATTCPALETQAFGTHAGCYVNNGLCSLGIHDWLAIIEIVDIKTLFDSWDAFKATVEAAGDCAAFIAWMVAKGLF</sequence>
<feature type="signal peptide" evidence="5">
    <location>
        <begin position="1"/>
        <end position="20"/>
    </location>
</feature>
<evidence type="ECO:0000256" key="3">
    <source>
        <dbReference type="ARBA" id="ARBA00022702"/>
    </source>
</evidence>
<evidence type="ECO:0008006" key="8">
    <source>
        <dbReference type="Google" id="ProtNLM"/>
    </source>
</evidence>
<dbReference type="OrthoDB" id="2251794at2759"/>
<dbReference type="PANTHER" id="PTHR11245">
    <property type="entry name" value="STANNIOCALCIN"/>
    <property type="match status" value="1"/>
</dbReference>
<dbReference type="GO" id="GO:0005179">
    <property type="term" value="F:hormone activity"/>
    <property type="evidence" value="ECO:0007669"/>
    <property type="project" value="UniProtKB-KW"/>
</dbReference>
<dbReference type="InterPro" id="IPR004978">
    <property type="entry name" value="Stanniocalcin"/>
</dbReference>
<feature type="chain" id="PRO_5007877721" description="Chitin-binding type-2 domain-containing protein" evidence="5">
    <location>
        <begin position="21"/>
        <end position="183"/>
    </location>
</feature>
<evidence type="ECO:0000256" key="5">
    <source>
        <dbReference type="SAM" id="SignalP"/>
    </source>
</evidence>
<dbReference type="STRING" id="436010.A0A166N8J2"/>
<keyword evidence="3" id="KW-0372">Hormone</keyword>
<keyword evidence="4" id="KW-1015">Disulfide bond</keyword>
<reference evidence="6 7" key="1">
    <citation type="journal article" date="2016" name="Mol. Biol. Evol.">
        <title>Comparative Genomics of Early-Diverging Mushroom-Forming Fungi Provides Insights into the Origins of Lignocellulose Decay Capabilities.</title>
        <authorList>
            <person name="Nagy L.G."/>
            <person name="Riley R."/>
            <person name="Tritt A."/>
            <person name="Adam C."/>
            <person name="Daum C."/>
            <person name="Floudas D."/>
            <person name="Sun H."/>
            <person name="Yadav J.S."/>
            <person name="Pangilinan J."/>
            <person name="Larsson K.H."/>
            <person name="Matsuura K."/>
            <person name="Barry K."/>
            <person name="Labutti K."/>
            <person name="Kuo R."/>
            <person name="Ohm R.A."/>
            <person name="Bhattacharya S.S."/>
            <person name="Shirouzu T."/>
            <person name="Yoshinaga Y."/>
            <person name="Martin F.M."/>
            <person name="Grigoriev I.V."/>
            <person name="Hibbett D.S."/>
        </authorList>
    </citation>
    <scope>NUCLEOTIDE SEQUENCE [LARGE SCALE GENOMIC DNA]</scope>
    <source>
        <strain evidence="6 7">CBS 109695</strain>
    </source>
</reference>
<gene>
    <name evidence="6" type="ORF">FIBSPDRAFT_856524</name>
</gene>
<dbReference type="Proteomes" id="UP000076532">
    <property type="component" value="Unassembled WGS sequence"/>
</dbReference>
<evidence type="ECO:0000256" key="1">
    <source>
        <dbReference type="ARBA" id="ARBA00008693"/>
    </source>
</evidence>
<dbReference type="Pfam" id="PF03298">
    <property type="entry name" value="Stanniocalcin"/>
    <property type="match status" value="1"/>
</dbReference>
<evidence type="ECO:0000256" key="4">
    <source>
        <dbReference type="ARBA" id="ARBA00023157"/>
    </source>
</evidence>
<keyword evidence="7" id="KW-1185">Reference proteome</keyword>
<dbReference type="EMBL" id="KV417524">
    <property type="protein sequence ID" value="KZP24755.1"/>
    <property type="molecule type" value="Genomic_DNA"/>
</dbReference>
<dbReference type="AlphaFoldDB" id="A0A166N8J2"/>
<evidence type="ECO:0000313" key="7">
    <source>
        <dbReference type="Proteomes" id="UP000076532"/>
    </source>
</evidence>
<dbReference type="GO" id="GO:0005615">
    <property type="term" value="C:extracellular space"/>
    <property type="evidence" value="ECO:0007669"/>
    <property type="project" value="TreeGrafter"/>
</dbReference>
<name>A0A166N8J2_9AGAM</name>